<evidence type="ECO:0000259" key="5">
    <source>
        <dbReference type="SMART" id="SM00827"/>
    </source>
</evidence>
<dbReference type="Gene3D" id="3.30.70.250">
    <property type="entry name" value="Malonyl-CoA ACP transacylase, ACP-binding"/>
    <property type="match status" value="1"/>
</dbReference>
<proteinExistence type="predicted"/>
<dbReference type="Gene3D" id="3.40.366.10">
    <property type="entry name" value="Malonyl-Coenzyme A Acyl Carrier Protein, domain 2"/>
    <property type="match status" value="1"/>
</dbReference>
<dbReference type="EC" id="2.3.1.39" evidence="1"/>
<evidence type="ECO:0000256" key="3">
    <source>
        <dbReference type="ARBA" id="ARBA00023315"/>
    </source>
</evidence>
<sequence length="369" mass="40335">MVTQTADRKQAQEEVMAWNAAYDVGTRVVVDHYEGVQVTRTEAMLLFDRRPAIYLEGFNGYFDLSDVRSEREAAAPVKPVLEADLPVDQTLAYMFPGQGSQAVGMGEGLFDAFPELTQKADEILGYSIRQLCLEDPDGVIAQTDYTQPALFVVNALSYLQRMKETGGRPGYALGHSLGEYSALFAAEVFDFETGLRLVQKRGALMAEAKGGGMAAVIGMDATRVAEVLEQHGLDVIDVANHNTPVQTVISGLEADVLSAQSVFMAAGARVFIPLKVSGAFHSRYMAEAQQAFRAFMDTLPFAVPRIPVIANVTALPHEEGSIRDVLAQQLISPVRWIDSIRYLERQRVATFEEVGPGTVLEGMIAAIRR</sequence>
<name>D2SUE5_9BACT</name>
<evidence type="ECO:0000256" key="2">
    <source>
        <dbReference type="ARBA" id="ARBA00022679"/>
    </source>
</evidence>
<dbReference type="GO" id="GO:0004314">
    <property type="term" value="F:[acyl-carrier-protein] S-malonyltransferase activity"/>
    <property type="evidence" value="ECO:0007669"/>
    <property type="project" value="UniProtKB-EC"/>
</dbReference>
<dbReference type="GO" id="GO:0006633">
    <property type="term" value="P:fatty acid biosynthetic process"/>
    <property type="evidence" value="ECO:0007669"/>
    <property type="project" value="TreeGrafter"/>
</dbReference>
<dbReference type="GO" id="GO:0005829">
    <property type="term" value="C:cytosol"/>
    <property type="evidence" value="ECO:0007669"/>
    <property type="project" value="TreeGrafter"/>
</dbReference>
<dbReference type="InterPro" id="IPR016035">
    <property type="entry name" value="Acyl_Trfase/lysoPLipase"/>
</dbReference>
<dbReference type="NCBIfam" id="TIGR00128">
    <property type="entry name" value="fabD"/>
    <property type="match status" value="1"/>
</dbReference>
<dbReference type="EMBL" id="FJ823461">
    <property type="protein sequence ID" value="ADA82589.1"/>
    <property type="molecule type" value="Genomic_DNA"/>
</dbReference>
<organism evidence="6">
    <name type="scientific">uncultured bacterium psy1</name>
    <dbReference type="NCBI Taxonomy" id="693111"/>
    <lineage>
        <taxon>Bacteria</taxon>
        <taxon>environmental samples</taxon>
    </lineage>
</organism>
<dbReference type="AlphaFoldDB" id="D2SUE5"/>
<accession>D2SUE5</accession>
<dbReference type="Pfam" id="PF00698">
    <property type="entry name" value="Acyl_transf_1"/>
    <property type="match status" value="1"/>
</dbReference>
<dbReference type="InterPro" id="IPR004410">
    <property type="entry name" value="Malonyl_CoA-ACP_transAc_FabD"/>
</dbReference>
<feature type="domain" description="Malonyl-CoA:ACP transacylase (MAT)" evidence="5">
    <location>
        <begin position="94"/>
        <end position="369"/>
    </location>
</feature>
<reference evidence="6" key="1">
    <citation type="journal article" date="2009" name="Nat. Chem. Biol.">
        <title>Polyketide assembly lines of uncultivated sponge symbionts from structure-based gene targeting.</title>
        <authorList>
            <person name="Fisch K.M."/>
            <person name="Gurgui C."/>
            <person name="Heycke N."/>
            <person name="van der Sar S.A."/>
            <person name="Anderson S.A."/>
            <person name="Webb V.L."/>
            <person name="Taudien S."/>
            <person name="Platzer M."/>
            <person name="Rubio B.K."/>
            <person name="Robinson S.J."/>
            <person name="Crews P."/>
            <person name="Piel J."/>
        </authorList>
    </citation>
    <scope>NUCLEOTIDE SEQUENCE</scope>
</reference>
<dbReference type="SUPFAM" id="SSF55048">
    <property type="entry name" value="Probable ACP-binding domain of malonyl-CoA ACP transacylase"/>
    <property type="match status" value="1"/>
</dbReference>
<dbReference type="InterPro" id="IPR016036">
    <property type="entry name" value="Malonyl_transacylase_ACP-bd"/>
</dbReference>
<dbReference type="InterPro" id="IPR001227">
    <property type="entry name" value="Ac_transferase_dom_sf"/>
</dbReference>
<evidence type="ECO:0000256" key="1">
    <source>
        <dbReference type="ARBA" id="ARBA00013258"/>
    </source>
</evidence>
<evidence type="ECO:0000313" key="6">
    <source>
        <dbReference type="EMBL" id="ADA82589.1"/>
    </source>
</evidence>
<evidence type="ECO:0000256" key="4">
    <source>
        <dbReference type="ARBA" id="ARBA00048462"/>
    </source>
</evidence>
<dbReference type="InterPro" id="IPR050858">
    <property type="entry name" value="Mal-CoA-ACP_Trans/PKS_FabD"/>
</dbReference>
<dbReference type="SMART" id="SM00827">
    <property type="entry name" value="PKS_AT"/>
    <property type="match status" value="1"/>
</dbReference>
<dbReference type="SUPFAM" id="SSF52151">
    <property type="entry name" value="FabD/lysophospholipase-like"/>
    <property type="match status" value="1"/>
</dbReference>
<keyword evidence="2 6" id="KW-0808">Transferase</keyword>
<comment type="catalytic activity">
    <reaction evidence="4">
        <text>holo-[ACP] + malonyl-CoA = malonyl-[ACP] + CoA</text>
        <dbReference type="Rhea" id="RHEA:41792"/>
        <dbReference type="Rhea" id="RHEA-COMP:9623"/>
        <dbReference type="Rhea" id="RHEA-COMP:9685"/>
        <dbReference type="ChEBI" id="CHEBI:57287"/>
        <dbReference type="ChEBI" id="CHEBI:57384"/>
        <dbReference type="ChEBI" id="CHEBI:64479"/>
        <dbReference type="ChEBI" id="CHEBI:78449"/>
        <dbReference type="EC" id="2.3.1.39"/>
    </reaction>
</comment>
<protein>
    <recommendedName>
        <fullName evidence="1">[acyl-carrier-protein] S-malonyltransferase</fullName>
        <ecNumber evidence="1">2.3.1.39</ecNumber>
    </recommendedName>
</protein>
<dbReference type="PANTHER" id="PTHR42681:SF1">
    <property type="entry name" value="MALONYL-COA-ACYL CARRIER PROTEIN TRANSACYLASE, MITOCHONDRIAL"/>
    <property type="match status" value="1"/>
</dbReference>
<keyword evidence="3 6" id="KW-0012">Acyltransferase</keyword>
<dbReference type="InterPro" id="IPR014043">
    <property type="entry name" value="Acyl_transferase_dom"/>
</dbReference>
<dbReference type="PANTHER" id="PTHR42681">
    <property type="entry name" value="MALONYL-COA-ACYL CARRIER PROTEIN TRANSACYLASE, MITOCHONDRIAL"/>
    <property type="match status" value="1"/>
</dbReference>